<comment type="caution">
    <text evidence="3">The sequence shown here is derived from an EMBL/GenBank/DDBJ whole genome shotgun (WGS) entry which is preliminary data.</text>
</comment>
<dbReference type="Proteomes" id="UP000639772">
    <property type="component" value="Chromosome 12"/>
</dbReference>
<dbReference type="SMART" id="SM00285">
    <property type="entry name" value="PBD"/>
    <property type="match status" value="1"/>
</dbReference>
<dbReference type="EMBL" id="JADCNM010000012">
    <property type="protein sequence ID" value="KAG0458800.1"/>
    <property type="molecule type" value="Genomic_DNA"/>
</dbReference>
<dbReference type="InterPro" id="IPR044785">
    <property type="entry name" value="RopGAP1-5"/>
</dbReference>
<dbReference type="OrthoDB" id="1747788at2759"/>
<accession>A0A835UF60</accession>
<gene>
    <name evidence="3" type="ORF">HPP92_021928</name>
</gene>
<dbReference type="PANTHER" id="PTHR23177">
    <property type="entry name" value="MKIAA1688 PROTEIN"/>
    <property type="match status" value="1"/>
</dbReference>
<keyword evidence="1" id="KW-0343">GTPase activation</keyword>
<dbReference type="InterPro" id="IPR036936">
    <property type="entry name" value="CRIB_dom_sf"/>
</dbReference>
<evidence type="ECO:0000259" key="2">
    <source>
        <dbReference type="SMART" id="SM00285"/>
    </source>
</evidence>
<dbReference type="InterPro" id="IPR000095">
    <property type="entry name" value="CRIB_dom"/>
</dbReference>
<proteinExistence type="predicted"/>
<sequence>MARFQVHLRFLSPSPLSKRSSVGEAKVEVTGTECERGDDLVSSPLIPMVADGCGVDGERCRAAEVSSVVQFRCRRGRNRASLDIGWPTEVQHIAHVTFDRFDGFLGLPVEFLPEISNKVPSASNGLPFV</sequence>
<dbReference type="PANTHER" id="PTHR23177:SF35">
    <property type="entry name" value="RHO GTPASE-ACTIVATING PROTEIN GACA"/>
    <property type="match status" value="1"/>
</dbReference>
<evidence type="ECO:0000256" key="1">
    <source>
        <dbReference type="ARBA" id="ARBA00022468"/>
    </source>
</evidence>
<organism evidence="3 4">
    <name type="scientific">Vanilla planifolia</name>
    <name type="common">Vanilla</name>
    <dbReference type="NCBI Taxonomy" id="51239"/>
    <lineage>
        <taxon>Eukaryota</taxon>
        <taxon>Viridiplantae</taxon>
        <taxon>Streptophyta</taxon>
        <taxon>Embryophyta</taxon>
        <taxon>Tracheophyta</taxon>
        <taxon>Spermatophyta</taxon>
        <taxon>Magnoliopsida</taxon>
        <taxon>Liliopsida</taxon>
        <taxon>Asparagales</taxon>
        <taxon>Orchidaceae</taxon>
        <taxon>Vanilloideae</taxon>
        <taxon>Vanilleae</taxon>
        <taxon>Vanilla</taxon>
    </lineage>
</organism>
<name>A0A835UF60_VANPL</name>
<dbReference type="AlphaFoldDB" id="A0A835UF60"/>
<evidence type="ECO:0000313" key="4">
    <source>
        <dbReference type="Proteomes" id="UP000639772"/>
    </source>
</evidence>
<reference evidence="3 4" key="1">
    <citation type="journal article" date="2020" name="Nat. Food">
        <title>A phased Vanilla planifolia genome enables genetic improvement of flavour and production.</title>
        <authorList>
            <person name="Hasing T."/>
            <person name="Tang H."/>
            <person name="Brym M."/>
            <person name="Khazi F."/>
            <person name="Huang T."/>
            <person name="Chambers A.H."/>
        </authorList>
    </citation>
    <scope>NUCLEOTIDE SEQUENCE [LARGE SCALE GENOMIC DNA]</scope>
    <source>
        <tissue evidence="3">Leaf</tissue>
    </source>
</reference>
<dbReference type="Gene3D" id="3.90.810.10">
    <property type="entry name" value="CRIB domain"/>
    <property type="match status" value="1"/>
</dbReference>
<dbReference type="GO" id="GO:0005096">
    <property type="term" value="F:GTPase activator activity"/>
    <property type="evidence" value="ECO:0007669"/>
    <property type="project" value="UniProtKB-KW"/>
</dbReference>
<protein>
    <recommendedName>
        <fullName evidence="2">CRIB domain-containing protein</fullName>
    </recommendedName>
</protein>
<feature type="domain" description="CRIB" evidence="2">
    <location>
        <begin position="84"/>
        <end position="118"/>
    </location>
</feature>
<evidence type="ECO:0000313" key="3">
    <source>
        <dbReference type="EMBL" id="KAG0458800.1"/>
    </source>
</evidence>
<dbReference type="CDD" id="cd00132">
    <property type="entry name" value="CRIB"/>
    <property type="match status" value="1"/>
</dbReference>